<dbReference type="Proteomes" id="UP000253594">
    <property type="component" value="Unassembled WGS sequence"/>
</dbReference>
<evidence type="ECO:0000259" key="1">
    <source>
        <dbReference type="Pfam" id="PF03454"/>
    </source>
</evidence>
<dbReference type="InterPro" id="IPR005111">
    <property type="entry name" value="MoeA_C_domain_IV"/>
</dbReference>
<reference evidence="2 3" key="1">
    <citation type="submission" date="2018-07" db="EMBL/GenBank/DDBJ databases">
        <title>Mechanisms of high-level aminoglycoside resistance among Gram-negative pathogens in Brazil.</title>
        <authorList>
            <person name="Ballaben A.S."/>
            <person name="Darini A.L.C."/>
            <person name="Doi Y."/>
        </authorList>
    </citation>
    <scope>NUCLEOTIDE SEQUENCE [LARGE SCALE GENOMIC DNA]</scope>
    <source>
        <strain evidence="2 3">B2-305</strain>
    </source>
</reference>
<comment type="caution">
    <text evidence="2">The sequence shown here is derived from an EMBL/GenBank/DDBJ whole genome shotgun (WGS) entry which is preliminary data.</text>
</comment>
<protein>
    <submittedName>
        <fullName evidence="2">Molybdopterin molybdenumtransferase MoeA</fullName>
    </submittedName>
</protein>
<dbReference type="GO" id="GO:0032324">
    <property type="term" value="P:molybdopterin cofactor biosynthetic process"/>
    <property type="evidence" value="ECO:0007669"/>
    <property type="project" value="InterPro"/>
</dbReference>
<feature type="domain" description="MoeA C-terminal" evidence="1">
    <location>
        <begin position="1"/>
        <end position="37"/>
    </location>
</feature>
<feature type="non-terminal residue" evidence="2">
    <location>
        <position position="1"/>
    </location>
</feature>
<sequence>PNQSSGGLRSASWAEGLVEVREGRTLVEGEGVAFIPLSELLD</sequence>
<keyword evidence="2" id="KW-0808">Transferase</keyword>
<gene>
    <name evidence="2" type="ORF">DT376_34745</name>
</gene>
<organism evidence="2 3">
    <name type="scientific">Pseudomonas aeruginosa</name>
    <dbReference type="NCBI Taxonomy" id="287"/>
    <lineage>
        <taxon>Bacteria</taxon>
        <taxon>Pseudomonadati</taxon>
        <taxon>Pseudomonadota</taxon>
        <taxon>Gammaproteobacteria</taxon>
        <taxon>Pseudomonadales</taxon>
        <taxon>Pseudomonadaceae</taxon>
        <taxon>Pseudomonas</taxon>
    </lineage>
</organism>
<dbReference type="SUPFAM" id="SSF63867">
    <property type="entry name" value="MoeA C-terminal domain-like"/>
    <property type="match status" value="1"/>
</dbReference>
<dbReference type="InterPro" id="IPR036688">
    <property type="entry name" value="MoeA_C_domain_IV_sf"/>
</dbReference>
<proteinExistence type="predicted"/>
<dbReference type="AlphaFoldDB" id="A0A367LZ52"/>
<dbReference type="EMBL" id="QORE01002142">
    <property type="protein sequence ID" value="RCI70400.1"/>
    <property type="molecule type" value="Genomic_DNA"/>
</dbReference>
<dbReference type="GO" id="GO:0016740">
    <property type="term" value="F:transferase activity"/>
    <property type="evidence" value="ECO:0007669"/>
    <property type="project" value="UniProtKB-KW"/>
</dbReference>
<evidence type="ECO:0000313" key="2">
    <source>
        <dbReference type="EMBL" id="RCI70400.1"/>
    </source>
</evidence>
<accession>A0A367LZ52</accession>
<name>A0A367LZ52_PSEAI</name>
<evidence type="ECO:0000313" key="3">
    <source>
        <dbReference type="Proteomes" id="UP000253594"/>
    </source>
</evidence>
<dbReference type="Pfam" id="PF03454">
    <property type="entry name" value="MoeA_C"/>
    <property type="match status" value="1"/>
</dbReference>